<accession>A0A366LQ01</accession>
<organism evidence="3 4">
    <name type="scientific">Spongiactinospora rosea</name>
    <dbReference type="NCBI Taxonomy" id="2248750"/>
    <lineage>
        <taxon>Bacteria</taxon>
        <taxon>Bacillati</taxon>
        <taxon>Actinomycetota</taxon>
        <taxon>Actinomycetes</taxon>
        <taxon>Streptosporangiales</taxon>
        <taxon>Streptosporangiaceae</taxon>
        <taxon>Spongiactinospora</taxon>
    </lineage>
</organism>
<dbReference type="AlphaFoldDB" id="A0A366LQ01"/>
<protein>
    <submittedName>
        <fullName evidence="3">Transposase</fullName>
    </submittedName>
</protein>
<gene>
    <name evidence="3" type="ORF">DP939_36065</name>
</gene>
<dbReference type="Pfam" id="PF13546">
    <property type="entry name" value="DDE_5"/>
    <property type="match status" value="1"/>
</dbReference>
<dbReference type="InterPro" id="IPR039365">
    <property type="entry name" value="IS701-like"/>
</dbReference>
<keyword evidence="4" id="KW-1185">Reference proteome</keyword>
<comment type="caution">
    <text evidence="3">The sequence shown here is derived from an EMBL/GenBank/DDBJ whole genome shotgun (WGS) entry which is preliminary data.</text>
</comment>
<dbReference type="InterPro" id="IPR038721">
    <property type="entry name" value="IS701-like_DDE_dom"/>
</dbReference>
<feature type="domain" description="Transposase IS701-like DDE" evidence="2">
    <location>
        <begin position="64"/>
        <end position="315"/>
    </location>
</feature>
<evidence type="ECO:0000256" key="1">
    <source>
        <dbReference type="SAM" id="MobiDB-lite"/>
    </source>
</evidence>
<evidence type="ECO:0000313" key="3">
    <source>
        <dbReference type="EMBL" id="RBQ15262.1"/>
    </source>
</evidence>
<dbReference type="InterPro" id="IPR012337">
    <property type="entry name" value="RNaseH-like_sf"/>
</dbReference>
<sequence length="470" mass="52581">MAQAGAALLRFPSGARPRFDPARTRTGKEDTSVQSINHEHHVTESPAQLAGRVREDSLQEFCEELFAPLSRRDQRRWGWMYVRGLLLSAGRKSMRNIAATAHQPASQQNLQQFVSKSTWEWEEVRRRLARVLCRHLKATAWVLAPLVIPKSGSNTVGVETQFVTHMGRLVNCQQALGVWFVKPGVSCPMDWRLILPPSWTDDPIRRRRAAIPVEVKNAPAWEHGVEALITMINDWGLPMRPAVMDVRQADAGEIIGELQRLHIPFIVRVSRATRFVRARPVPGRRGADDEYTADALAQILKGRRRVVQWHDGERGTHQGVLAAAVHVNLPDHLTNSDVGMSDPGDAFVPIGVDVPPMQRALALIAEWRDSVQGKPAFWVSNITNAAVPALLACANLTHQVHRDQEEISRRIGLYDFEGRSFGGWHRHVTLVSAAHAFISLNRLHGAFRGPAEPKGVVIPRQHADSPWQEV</sequence>
<feature type="compositionally biased region" description="Basic and acidic residues" evidence="1">
    <location>
        <begin position="17"/>
        <end position="43"/>
    </location>
</feature>
<dbReference type="SUPFAM" id="SSF53098">
    <property type="entry name" value="Ribonuclease H-like"/>
    <property type="match status" value="1"/>
</dbReference>
<dbReference type="Proteomes" id="UP000253303">
    <property type="component" value="Unassembled WGS sequence"/>
</dbReference>
<proteinExistence type="predicted"/>
<evidence type="ECO:0000313" key="4">
    <source>
        <dbReference type="Proteomes" id="UP000253303"/>
    </source>
</evidence>
<evidence type="ECO:0000259" key="2">
    <source>
        <dbReference type="Pfam" id="PF13546"/>
    </source>
</evidence>
<name>A0A366LQ01_9ACTN</name>
<reference evidence="3 4" key="1">
    <citation type="submission" date="2018-06" db="EMBL/GenBank/DDBJ databases">
        <title>Sphaerisporangium craniellae sp. nov., isolated from a marine sponge in the South China Sea.</title>
        <authorList>
            <person name="Li L."/>
        </authorList>
    </citation>
    <scope>NUCLEOTIDE SEQUENCE [LARGE SCALE GENOMIC DNA]</scope>
    <source>
        <strain evidence="3 4">LHW63015</strain>
    </source>
</reference>
<dbReference type="EMBL" id="QMEY01000024">
    <property type="protein sequence ID" value="RBQ15262.1"/>
    <property type="molecule type" value="Genomic_DNA"/>
</dbReference>
<dbReference type="PANTHER" id="PTHR33627:SF1">
    <property type="entry name" value="TRANSPOSASE"/>
    <property type="match status" value="1"/>
</dbReference>
<dbReference type="PANTHER" id="PTHR33627">
    <property type="entry name" value="TRANSPOSASE"/>
    <property type="match status" value="1"/>
</dbReference>
<feature type="region of interest" description="Disordered" evidence="1">
    <location>
        <begin position="12"/>
        <end position="44"/>
    </location>
</feature>